<accession>A0A8K0UG15</accession>
<organism evidence="1 2">
    <name type="scientific">Cristinia sonorae</name>
    <dbReference type="NCBI Taxonomy" id="1940300"/>
    <lineage>
        <taxon>Eukaryota</taxon>
        <taxon>Fungi</taxon>
        <taxon>Dikarya</taxon>
        <taxon>Basidiomycota</taxon>
        <taxon>Agaricomycotina</taxon>
        <taxon>Agaricomycetes</taxon>
        <taxon>Agaricomycetidae</taxon>
        <taxon>Agaricales</taxon>
        <taxon>Pleurotineae</taxon>
        <taxon>Stephanosporaceae</taxon>
        <taxon>Cristinia</taxon>
    </lineage>
</organism>
<protein>
    <recommendedName>
        <fullName evidence="3">F-box domain-containing protein</fullName>
    </recommendedName>
</protein>
<gene>
    <name evidence="1" type="ORF">BXZ70DRAFT_955882</name>
</gene>
<dbReference type="AlphaFoldDB" id="A0A8K0UG15"/>
<dbReference type="Proteomes" id="UP000813824">
    <property type="component" value="Unassembled WGS sequence"/>
</dbReference>
<keyword evidence="2" id="KW-1185">Reference proteome</keyword>
<dbReference type="OrthoDB" id="2269034at2759"/>
<dbReference type="EMBL" id="JAEVFJ010000041">
    <property type="protein sequence ID" value="KAH8087180.1"/>
    <property type="molecule type" value="Genomic_DNA"/>
</dbReference>
<evidence type="ECO:0008006" key="3">
    <source>
        <dbReference type="Google" id="ProtNLM"/>
    </source>
</evidence>
<name>A0A8K0UG15_9AGAR</name>
<proteinExistence type="predicted"/>
<comment type="caution">
    <text evidence="1">The sequence shown here is derived from an EMBL/GenBank/DDBJ whole genome shotgun (WGS) entry which is preliminary data.</text>
</comment>
<evidence type="ECO:0000313" key="2">
    <source>
        <dbReference type="Proteomes" id="UP000813824"/>
    </source>
</evidence>
<reference evidence="1" key="1">
    <citation type="journal article" date="2021" name="New Phytol.">
        <title>Evolutionary innovations through gain and loss of genes in the ectomycorrhizal Boletales.</title>
        <authorList>
            <person name="Wu G."/>
            <person name="Miyauchi S."/>
            <person name="Morin E."/>
            <person name="Kuo A."/>
            <person name="Drula E."/>
            <person name="Varga T."/>
            <person name="Kohler A."/>
            <person name="Feng B."/>
            <person name="Cao Y."/>
            <person name="Lipzen A."/>
            <person name="Daum C."/>
            <person name="Hundley H."/>
            <person name="Pangilinan J."/>
            <person name="Johnson J."/>
            <person name="Barry K."/>
            <person name="LaButti K."/>
            <person name="Ng V."/>
            <person name="Ahrendt S."/>
            <person name="Min B."/>
            <person name="Choi I.G."/>
            <person name="Park H."/>
            <person name="Plett J.M."/>
            <person name="Magnuson J."/>
            <person name="Spatafora J.W."/>
            <person name="Nagy L.G."/>
            <person name="Henrissat B."/>
            <person name="Grigoriev I.V."/>
            <person name="Yang Z.L."/>
            <person name="Xu J."/>
            <person name="Martin F.M."/>
        </authorList>
    </citation>
    <scope>NUCLEOTIDE SEQUENCE</scope>
    <source>
        <strain evidence="1">KKN 215</strain>
    </source>
</reference>
<evidence type="ECO:0000313" key="1">
    <source>
        <dbReference type="EMBL" id="KAH8087180.1"/>
    </source>
</evidence>
<sequence>MTTTFTETLRRGWEALSRIEEKLHKHLLLTRSAMNALVPICRLSEQVLSECFIFSNSPIVVSQVCRHWRAVALRRQLLWTIINEATLRSRQVCLFSQRSGNLPLRLRIQDDHWGRNAHGESYFAPIWPLADRFAEVDIRLDLDSMLSFIPLFFGRRGWAALESLALRLPPETKFLLAGDVIFSGDRPQALKHLSISWIIPRKLDFALLRSLLTFEIHCGMAQGGVMTSLEELLDTIEGCPVLETLHITRKGGQARSHYCPDKSRRPISLPHLRNMALTVDKEPEIAFLLAHLTIPHIKKMHLRAFVGRPGLSESSSPLVLLPSDTSNLGFLDEIRTVVVDGSSYQAVLGSPLRPEDWTEAKGPTTTLTADMRTYGHDPDGQPDPDVQARIIRHSLFRLGLVFERRNLVLLSIRALPGELCHVTACDWIVILSQLPLLEELQYNAYPLSSANVQEKASAHGTKGPVDISTLLLALAEANAYALCRASTVPRSGHVVPRLQMLCLAGLEESSASRLLDAVENCMAFRHKLGLTFKLMTVEHKVPLGESELDW</sequence>